<dbReference type="OrthoDB" id="9971669at2759"/>
<evidence type="ECO:0000256" key="13">
    <source>
        <dbReference type="RuleBase" id="RU366008"/>
    </source>
</evidence>
<organism evidence="16 17">
    <name type="scientific">Tothia fuscella</name>
    <dbReference type="NCBI Taxonomy" id="1048955"/>
    <lineage>
        <taxon>Eukaryota</taxon>
        <taxon>Fungi</taxon>
        <taxon>Dikarya</taxon>
        <taxon>Ascomycota</taxon>
        <taxon>Pezizomycotina</taxon>
        <taxon>Dothideomycetes</taxon>
        <taxon>Pleosporomycetidae</taxon>
        <taxon>Venturiales</taxon>
        <taxon>Cylindrosympodiaceae</taxon>
        <taxon>Tothia</taxon>
    </lineage>
</organism>
<feature type="binding site" evidence="12">
    <location>
        <position position="201"/>
    </location>
    <ligand>
        <name>Ca(2+)</name>
        <dbReference type="ChEBI" id="CHEBI:29108"/>
    </ligand>
</feature>
<evidence type="ECO:0000256" key="9">
    <source>
        <dbReference type="ARBA" id="ARBA00023232"/>
    </source>
</evidence>
<feature type="domain" description="Fumarylacetoacetase-like C-terminal" evidence="14">
    <location>
        <begin position="156"/>
        <end position="406"/>
    </location>
</feature>
<dbReference type="PANTHER" id="PTHR43069:SF2">
    <property type="entry name" value="FUMARYLACETOACETASE"/>
    <property type="match status" value="1"/>
</dbReference>
<comment type="caution">
    <text evidence="16">The sequence shown here is derived from an EMBL/GenBank/DDBJ whole genome shotgun (WGS) entry which is preliminary data.</text>
</comment>
<evidence type="ECO:0000259" key="14">
    <source>
        <dbReference type="Pfam" id="PF01557"/>
    </source>
</evidence>
<dbReference type="Pfam" id="PF01557">
    <property type="entry name" value="FAA_hydrolase"/>
    <property type="match status" value="1"/>
</dbReference>
<feature type="binding site" evidence="12">
    <location>
        <position position="257"/>
    </location>
    <ligand>
        <name>Mg(2+)</name>
        <dbReference type="ChEBI" id="CHEBI:18420"/>
    </ligand>
</feature>
<feature type="binding site" evidence="12">
    <location>
        <position position="199"/>
    </location>
    <ligand>
        <name>Ca(2+)</name>
        <dbReference type="ChEBI" id="CHEBI:29108"/>
    </ligand>
</feature>
<dbReference type="GO" id="GO:0046872">
    <property type="term" value="F:metal ion binding"/>
    <property type="evidence" value="ECO:0007669"/>
    <property type="project" value="UniProtKB-UniRule"/>
</dbReference>
<keyword evidence="4 12" id="KW-0479">Metal-binding</keyword>
<keyword evidence="17" id="KW-1185">Reference proteome</keyword>
<feature type="binding site" evidence="12">
    <location>
        <position position="233"/>
    </location>
    <ligand>
        <name>Mg(2+)</name>
        <dbReference type="ChEBI" id="CHEBI:18420"/>
    </ligand>
</feature>
<evidence type="ECO:0000259" key="15">
    <source>
        <dbReference type="Pfam" id="PF09298"/>
    </source>
</evidence>
<proteinExistence type="inferred from homology"/>
<dbReference type="GO" id="GO:0006572">
    <property type="term" value="P:L-tyrosine catabolic process"/>
    <property type="evidence" value="ECO:0007669"/>
    <property type="project" value="UniProtKB-UniRule"/>
</dbReference>
<feature type="binding site" evidence="12">
    <location>
        <position position="253"/>
    </location>
    <ligand>
        <name>Mg(2+)</name>
        <dbReference type="ChEBI" id="CHEBI:18420"/>
    </ligand>
</feature>
<keyword evidence="5 13" id="KW-0378">Hydrolase</keyword>
<evidence type="ECO:0000256" key="11">
    <source>
        <dbReference type="PIRSR" id="PIRSR605959-2"/>
    </source>
</evidence>
<dbReference type="Proteomes" id="UP000800235">
    <property type="component" value="Unassembled WGS sequence"/>
</dbReference>
<dbReference type="InterPro" id="IPR005959">
    <property type="entry name" value="Fumarylacetoacetase"/>
</dbReference>
<dbReference type="EC" id="3.7.1.2" evidence="3 13"/>
<dbReference type="EMBL" id="MU007055">
    <property type="protein sequence ID" value="KAF2428300.1"/>
    <property type="molecule type" value="Genomic_DNA"/>
</dbReference>
<dbReference type="InterPro" id="IPR036663">
    <property type="entry name" value="Fumarylacetoacetase_C_sf"/>
</dbReference>
<feature type="binding site" evidence="11">
    <location>
        <position position="131"/>
    </location>
    <ligand>
        <name>substrate</name>
    </ligand>
</feature>
<evidence type="ECO:0000256" key="8">
    <source>
        <dbReference type="ARBA" id="ARBA00022878"/>
    </source>
</evidence>
<dbReference type="PANTHER" id="PTHR43069">
    <property type="entry name" value="FUMARYLACETOACETASE"/>
    <property type="match status" value="1"/>
</dbReference>
<reference evidence="16" key="1">
    <citation type="journal article" date="2020" name="Stud. Mycol.">
        <title>101 Dothideomycetes genomes: a test case for predicting lifestyles and emergence of pathogens.</title>
        <authorList>
            <person name="Haridas S."/>
            <person name="Albert R."/>
            <person name="Binder M."/>
            <person name="Bloem J."/>
            <person name="Labutti K."/>
            <person name="Salamov A."/>
            <person name="Andreopoulos B."/>
            <person name="Baker S."/>
            <person name="Barry K."/>
            <person name="Bills G."/>
            <person name="Bluhm B."/>
            <person name="Cannon C."/>
            <person name="Castanera R."/>
            <person name="Culley D."/>
            <person name="Daum C."/>
            <person name="Ezra D."/>
            <person name="Gonzalez J."/>
            <person name="Henrissat B."/>
            <person name="Kuo A."/>
            <person name="Liang C."/>
            <person name="Lipzen A."/>
            <person name="Lutzoni F."/>
            <person name="Magnuson J."/>
            <person name="Mondo S."/>
            <person name="Nolan M."/>
            <person name="Ohm R."/>
            <person name="Pangilinan J."/>
            <person name="Park H.-J."/>
            <person name="Ramirez L."/>
            <person name="Alfaro M."/>
            <person name="Sun H."/>
            <person name="Tritt A."/>
            <person name="Yoshinaga Y."/>
            <person name="Zwiers L.-H."/>
            <person name="Turgeon B."/>
            <person name="Goodwin S."/>
            <person name="Spatafora J."/>
            <person name="Crous P."/>
            <person name="Grigoriev I."/>
        </authorList>
    </citation>
    <scope>NUCLEOTIDE SEQUENCE</scope>
    <source>
        <strain evidence="16">CBS 130266</strain>
    </source>
</reference>
<dbReference type="GO" id="GO:1902000">
    <property type="term" value="P:homogentisate catabolic process"/>
    <property type="evidence" value="ECO:0007669"/>
    <property type="project" value="TreeGrafter"/>
</dbReference>
<evidence type="ECO:0000256" key="1">
    <source>
        <dbReference type="ARBA" id="ARBA00004782"/>
    </source>
</evidence>
<dbReference type="GO" id="GO:0006559">
    <property type="term" value="P:L-phenylalanine catabolic process"/>
    <property type="evidence" value="ECO:0007669"/>
    <property type="project" value="UniProtKB-UniRule"/>
</dbReference>
<evidence type="ECO:0000313" key="16">
    <source>
        <dbReference type="EMBL" id="KAF2428300.1"/>
    </source>
</evidence>
<comment type="cofactor">
    <cofactor evidence="13">
        <name>Mg(2+)</name>
        <dbReference type="ChEBI" id="CHEBI:18420"/>
    </cofactor>
    <cofactor evidence="13">
        <name>Ca(2+)</name>
        <dbReference type="ChEBI" id="CHEBI:29108"/>
    </cofactor>
</comment>
<feature type="active site" description="Proton acceptor" evidence="10">
    <location>
        <position position="136"/>
    </location>
</feature>
<dbReference type="SUPFAM" id="SSF63433">
    <property type="entry name" value="Fumarylacetoacetate hydrolase, FAH, N-terminal domain"/>
    <property type="match status" value="1"/>
</dbReference>
<dbReference type="Gene3D" id="3.90.850.10">
    <property type="entry name" value="Fumarylacetoacetase-like, C-terminal domain"/>
    <property type="match status" value="1"/>
</dbReference>
<name>A0A9P4TX61_9PEZI</name>
<dbReference type="InterPro" id="IPR015377">
    <property type="entry name" value="Fumarylacetoacetase_N"/>
</dbReference>
<evidence type="ECO:0000256" key="4">
    <source>
        <dbReference type="ARBA" id="ARBA00022723"/>
    </source>
</evidence>
<evidence type="ECO:0000256" key="7">
    <source>
        <dbReference type="ARBA" id="ARBA00022842"/>
    </source>
</evidence>
<dbReference type="GO" id="GO:0004334">
    <property type="term" value="F:fumarylacetoacetase activity"/>
    <property type="evidence" value="ECO:0007669"/>
    <property type="project" value="UniProtKB-UniRule"/>
</dbReference>
<keyword evidence="7 12" id="KW-0460">Magnesium</keyword>
<evidence type="ECO:0000256" key="3">
    <source>
        <dbReference type="ARBA" id="ARBA00012094"/>
    </source>
</evidence>
<feature type="domain" description="Fumarylacetoacetase N-terminal" evidence="15">
    <location>
        <begin position="16"/>
        <end position="121"/>
    </location>
</feature>
<feature type="binding site" evidence="12">
    <location>
        <position position="129"/>
    </location>
    <ligand>
        <name>Ca(2+)</name>
        <dbReference type="ChEBI" id="CHEBI:29108"/>
    </ligand>
</feature>
<comment type="pathway">
    <text evidence="1 13">Amino-acid degradation; L-phenylalanine degradation; acetoacetate and fumarate from L-phenylalanine: step 6/6.</text>
</comment>
<protein>
    <recommendedName>
        <fullName evidence="3 13">Fumarylacetoacetase</fullName>
        <ecNumber evidence="3 13">3.7.1.2</ecNumber>
    </recommendedName>
    <alternativeName>
        <fullName evidence="13">Fumarylacetoacetate hydrolase</fullName>
    </alternativeName>
</protein>
<comment type="catalytic activity">
    <reaction evidence="13">
        <text>4-fumarylacetoacetate + H2O = acetoacetate + fumarate + H(+)</text>
        <dbReference type="Rhea" id="RHEA:10244"/>
        <dbReference type="ChEBI" id="CHEBI:13705"/>
        <dbReference type="ChEBI" id="CHEBI:15377"/>
        <dbReference type="ChEBI" id="CHEBI:15378"/>
        <dbReference type="ChEBI" id="CHEBI:18034"/>
        <dbReference type="ChEBI" id="CHEBI:29806"/>
        <dbReference type="EC" id="3.7.1.2"/>
    </reaction>
</comment>
<evidence type="ECO:0000313" key="17">
    <source>
        <dbReference type="Proteomes" id="UP000800235"/>
    </source>
</evidence>
<dbReference type="Pfam" id="PF09298">
    <property type="entry name" value="FAA_hydrolase_N"/>
    <property type="match status" value="1"/>
</dbReference>
<feature type="binding site" evidence="11">
    <location>
        <position position="240"/>
    </location>
    <ligand>
        <name>substrate</name>
    </ligand>
</feature>
<dbReference type="InterPro" id="IPR036462">
    <property type="entry name" value="Fumarylacetoacetase_N_sf"/>
</dbReference>
<gene>
    <name evidence="16" type="ORF">EJ08DRAFT_688774</name>
</gene>
<comment type="similarity">
    <text evidence="2 13">Belongs to the FAH family.</text>
</comment>
<accession>A0A9P4TX61</accession>
<dbReference type="Gene3D" id="2.30.30.230">
    <property type="entry name" value="Fumarylacetoacetase, N-terminal domain"/>
    <property type="match status" value="1"/>
</dbReference>
<evidence type="ECO:0000256" key="10">
    <source>
        <dbReference type="PIRSR" id="PIRSR605959-1"/>
    </source>
</evidence>
<keyword evidence="6 12" id="KW-0106">Calcium</keyword>
<dbReference type="NCBIfam" id="TIGR01266">
    <property type="entry name" value="fum_ac_acetase"/>
    <property type="match status" value="1"/>
</dbReference>
<dbReference type="AlphaFoldDB" id="A0A9P4TX61"/>
<keyword evidence="9 13" id="KW-0585">Phenylalanine catabolism</keyword>
<evidence type="ECO:0000256" key="2">
    <source>
        <dbReference type="ARBA" id="ARBA00010211"/>
    </source>
</evidence>
<keyword evidence="8 13" id="KW-0828">Tyrosine catabolism</keyword>
<evidence type="ECO:0000256" key="12">
    <source>
        <dbReference type="PIRSR" id="PIRSR605959-3"/>
    </source>
</evidence>
<feature type="binding site" evidence="11">
    <location>
        <position position="350"/>
    </location>
    <ligand>
        <name>substrate</name>
    </ligand>
</feature>
<dbReference type="SUPFAM" id="SSF56529">
    <property type="entry name" value="FAH"/>
    <property type="match status" value="1"/>
</dbReference>
<evidence type="ECO:0000256" key="6">
    <source>
        <dbReference type="ARBA" id="ARBA00022837"/>
    </source>
</evidence>
<dbReference type="InterPro" id="IPR011234">
    <property type="entry name" value="Fumarylacetoacetase-like_C"/>
</dbReference>
<evidence type="ECO:0000256" key="5">
    <source>
        <dbReference type="ARBA" id="ARBA00022801"/>
    </source>
</evidence>
<sequence>MASWISVHDNSDFSLHNLPYGVFSVNRSRPRIGVAIGGYVLDLKVIAQDQILGDLEFNTQTLEEKDSNAYAALGKDVHTRVRKRLHQLLEAETTLGSVLRDHQDRRNRSLVLLSNVTMHLPVKIGDNTDFFVGLHHAENVCGPIDGSAEICPSFFDMPIAYHGRSSSVVISATPVHRPKGQFVEDGKPVSAPCRQLDFEVELALVVGQGSKMGSSIDVKEAEDHIFGVVLMNDWSARDIQLWESTVLGPFNGKNFCTTISPWIVPLEALEPFRTAPSKPDRELLAYLTQKEVESAYDIPIQVTTFEVNNEKYDAGKCNTNNVIFSLAQMLTHHTRGGCPLRPGDLIATGTLSGPTQSELGCLMEATRHGTESYEMQAMSSSKGKISRKYLENGDIIEFTAQARGKDGLGNVGFGKCSGKVLAAI</sequence>